<feature type="compositionally biased region" description="Basic and acidic residues" evidence="8">
    <location>
        <begin position="12"/>
        <end position="21"/>
    </location>
</feature>
<comment type="pathway">
    <text evidence="6">Cofactor metabolism; pyridoxal 5'-phosphate salvage; pyridoxal 5'-phosphate from pyridoxine 5'-phosphate: step 1/1.</text>
</comment>
<gene>
    <name evidence="6 11" type="primary">pdxH</name>
    <name evidence="11" type="ORF">DYI37_08470</name>
</gene>
<keyword evidence="2 6" id="KW-0285">Flavoprotein</keyword>
<dbReference type="InterPro" id="IPR012349">
    <property type="entry name" value="Split_barrel_FMN-bd"/>
</dbReference>
<feature type="binding site" evidence="6">
    <location>
        <position position="71"/>
    </location>
    <ligand>
        <name>substrate</name>
    </ligand>
</feature>
<dbReference type="SUPFAM" id="SSF50475">
    <property type="entry name" value="FMN-binding split barrel"/>
    <property type="match status" value="1"/>
</dbReference>
<evidence type="ECO:0000259" key="10">
    <source>
        <dbReference type="Pfam" id="PF10590"/>
    </source>
</evidence>
<evidence type="ECO:0000256" key="3">
    <source>
        <dbReference type="ARBA" id="ARBA00022643"/>
    </source>
</evidence>
<keyword evidence="4 6" id="KW-0560">Oxidoreductase</keyword>
<dbReference type="Gene3D" id="2.30.110.10">
    <property type="entry name" value="Electron Transport, Fmn-binding Protein, Chain A"/>
    <property type="match status" value="1"/>
</dbReference>
<feature type="binding site" evidence="6 7">
    <location>
        <begin position="81"/>
        <end position="82"/>
    </location>
    <ligand>
        <name>FMN</name>
        <dbReference type="ChEBI" id="CHEBI:58210"/>
    </ligand>
</feature>
<keyword evidence="12" id="KW-1185">Reference proteome</keyword>
<comment type="catalytic activity">
    <reaction evidence="6">
        <text>pyridoxine 5'-phosphate + O2 = pyridoxal 5'-phosphate + H2O2</text>
        <dbReference type="Rhea" id="RHEA:15149"/>
        <dbReference type="ChEBI" id="CHEBI:15379"/>
        <dbReference type="ChEBI" id="CHEBI:16240"/>
        <dbReference type="ChEBI" id="CHEBI:58589"/>
        <dbReference type="ChEBI" id="CHEBI:597326"/>
        <dbReference type="EC" id="1.4.3.5"/>
    </reaction>
</comment>
<dbReference type="Pfam" id="PF01243">
    <property type="entry name" value="PNPOx_N"/>
    <property type="match status" value="1"/>
</dbReference>
<reference evidence="11 12" key="1">
    <citation type="submission" date="2018-08" db="EMBL/GenBank/DDBJ databases">
        <title>Fulvimarina sp. 85, whole genome shotgun sequence.</title>
        <authorList>
            <person name="Tuo L."/>
        </authorList>
    </citation>
    <scope>NUCLEOTIDE SEQUENCE [LARGE SCALE GENOMIC DNA]</scope>
    <source>
        <strain evidence="11 12">85</strain>
    </source>
</reference>
<dbReference type="PROSITE" id="PS01064">
    <property type="entry name" value="PYRIDOX_OXIDASE"/>
    <property type="match status" value="1"/>
</dbReference>
<dbReference type="OrthoDB" id="9780392at2"/>
<dbReference type="GO" id="GO:0010181">
    <property type="term" value="F:FMN binding"/>
    <property type="evidence" value="ECO:0007669"/>
    <property type="project" value="UniProtKB-UniRule"/>
</dbReference>
<dbReference type="UniPathway" id="UPA01068">
    <property type="reaction ID" value="UER00304"/>
</dbReference>
<dbReference type="AlphaFoldDB" id="A0A371X538"/>
<dbReference type="InterPro" id="IPR019740">
    <property type="entry name" value="Pyridox_Oxase_CS"/>
</dbReference>
<dbReference type="InterPro" id="IPR000659">
    <property type="entry name" value="Pyridox_Oxase"/>
</dbReference>
<feature type="binding site" evidence="6">
    <location>
        <position position="136"/>
    </location>
    <ligand>
        <name>substrate</name>
    </ligand>
</feature>
<feature type="binding site" evidence="6 7">
    <location>
        <begin position="66"/>
        <end position="71"/>
    </location>
    <ligand>
        <name>FMN</name>
        <dbReference type="ChEBI" id="CHEBI:58210"/>
    </ligand>
</feature>
<dbReference type="NCBIfam" id="NF004231">
    <property type="entry name" value="PRK05679.1"/>
    <property type="match status" value="1"/>
</dbReference>
<feature type="binding site" evidence="6 7">
    <location>
        <position position="88"/>
    </location>
    <ligand>
        <name>FMN</name>
        <dbReference type="ChEBI" id="CHEBI:58210"/>
    </ligand>
</feature>
<feature type="binding site" evidence="6">
    <location>
        <begin position="196"/>
        <end position="198"/>
    </location>
    <ligand>
        <name>substrate</name>
    </ligand>
</feature>
<feature type="binding site" evidence="6 7">
    <location>
        <begin position="145"/>
        <end position="146"/>
    </location>
    <ligand>
        <name>FMN</name>
        <dbReference type="ChEBI" id="CHEBI:58210"/>
    </ligand>
</feature>
<name>A0A371X538_9HYPH</name>
<comment type="caution">
    <text evidence="11">The sequence shown here is derived from an EMBL/GenBank/DDBJ whole genome shotgun (WGS) entry which is preliminary data.</text>
</comment>
<accession>A0A371X538</accession>
<keyword evidence="5 6" id="KW-0664">Pyridoxine biosynthesis</keyword>
<dbReference type="EMBL" id="QURL01000003">
    <property type="protein sequence ID" value="RFC64348.1"/>
    <property type="molecule type" value="Genomic_DNA"/>
</dbReference>
<evidence type="ECO:0000256" key="8">
    <source>
        <dbReference type="SAM" id="MobiDB-lite"/>
    </source>
</evidence>
<feature type="binding site" evidence="6">
    <location>
        <position position="132"/>
    </location>
    <ligand>
        <name>substrate</name>
    </ligand>
</feature>
<dbReference type="RefSeq" id="WP_116682764.1">
    <property type="nucleotide sequence ID" value="NZ_QURL01000003.1"/>
</dbReference>
<evidence type="ECO:0000313" key="12">
    <source>
        <dbReference type="Proteomes" id="UP000264310"/>
    </source>
</evidence>
<comment type="catalytic activity">
    <reaction evidence="6">
        <text>pyridoxamine 5'-phosphate + O2 + H2O = pyridoxal 5'-phosphate + H2O2 + NH4(+)</text>
        <dbReference type="Rhea" id="RHEA:15817"/>
        <dbReference type="ChEBI" id="CHEBI:15377"/>
        <dbReference type="ChEBI" id="CHEBI:15379"/>
        <dbReference type="ChEBI" id="CHEBI:16240"/>
        <dbReference type="ChEBI" id="CHEBI:28938"/>
        <dbReference type="ChEBI" id="CHEBI:58451"/>
        <dbReference type="ChEBI" id="CHEBI:597326"/>
        <dbReference type="EC" id="1.4.3.5"/>
    </reaction>
</comment>
<dbReference type="HAMAP" id="MF_01629">
    <property type="entry name" value="PdxH"/>
    <property type="match status" value="1"/>
</dbReference>
<keyword evidence="3 6" id="KW-0288">FMN</keyword>
<feature type="region of interest" description="Disordered" evidence="8">
    <location>
        <begin position="1"/>
        <end position="23"/>
    </location>
</feature>
<evidence type="ECO:0000256" key="4">
    <source>
        <dbReference type="ARBA" id="ARBA00023002"/>
    </source>
</evidence>
<comment type="pathway">
    <text evidence="6">Cofactor metabolism; pyridoxal 5'-phosphate salvage; pyridoxal 5'-phosphate from pyridoxamine 5'-phosphate: step 1/1.</text>
</comment>
<comment type="caution">
    <text evidence="6">Lacks conserved residue(s) required for the propagation of feature annotation.</text>
</comment>
<dbReference type="InterPro" id="IPR019576">
    <property type="entry name" value="Pyridoxamine_oxidase_dimer_C"/>
</dbReference>
<proteinExistence type="inferred from homology"/>
<dbReference type="InterPro" id="IPR011576">
    <property type="entry name" value="Pyridox_Oxase_N"/>
</dbReference>
<feature type="binding site" evidence="6">
    <location>
        <position position="128"/>
    </location>
    <ligand>
        <name>substrate</name>
    </ligand>
</feature>
<comment type="similarity">
    <text evidence="1 6">Belongs to the pyridoxamine 5'-phosphate oxidase family.</text>
</comment>
<evidence type="ECO:0000256" key="2">
    <source>
        <dbReference type="ARBA" id="ARBA00022630"/>
    </source>
</evidence>
<dbReference type="GO" id="GO:0008615">
    <property type="term" value="P:pyridoxine biosynthetic process"/>
    <property type="evidence" value="ECO:0007669"/>
    <property type="project" value="UniProtKB-UniRule"/>
</dbReference>
<evidence type="ECO:0000256" key="5">
    <source>
        <dbReference type="ARBA" id="ARBA00023096"/>
    </source>
</evidence>
<evidence type="ECO:0000256" key="1">
    <source>
        <dbReference type="ARBA" id="ARBA00007301"/>
    </source>
</evidence>
<dbReference type="Pfam" id="PF10590">
    <property type="entry name" value="PNP_phzG_C"/>
    <property type="match status" value="1"/>
</dbReference>
<evidence type="ECO:0000256" key="6">
    <source>
        <dbReference type="HAMAP-Rule" id="MF_01629"/>
    </source>
</evidence>
<feature type="domain" description="Pyridoxamine 5'-phosphate oxidase N-terminal" evidence="9">
    <location>
        <begin position="40"/>
        <end position="164"/>
    </location>
</feature>
<feature type="binding site" evidence="6 7">
    <location>
        <position position="200"/>
    </location>
    <ligand>
        <name>FMN</name>
        <dbReference type="ChEBI" id="CHEBI:58210"/>
    </ligand>
</feature>
<dbReference type="NCBIfam" id="TIGR00558">
    <property type="entry name" value="pdxH"/>
    <property type="match status" value="1"/>
</dbReference>
<dbReference type="EC" id="1.4.3.5" evidence="6"/>
<dbReference type="PANTHER" id="PTHR10851">
    <property type="entry name" value="PYRIDOXINE-5-PHOSPHATE OXIDASE"/>
    <property type="match status" value="1"/>
</dbReference>
<feature type="domain" description="Pyridoxine 5'-phosphate oxidase dimerisation C-terminal" evidence="10">
    <location>
        <begin position="177"/>
        <end position="219"/>
    </location>
</feature>
<evidence type="ECO:0000259" key="9">
    <source>
        <dbReference type="Pfam" id="PF01243"/>
    </source>
</evidence>
<dbReference type="PANTHER" id="PTHR10851:SF0">
    <property type="entry name" value="PYRIDOXINE-5'-PHOSPHATE OXIDASE"/>
    <property type="match status" value="1"/>
</dbReference>
<evidence type="ECO:0000313" key="11">
    <source>
        <dbReference type="EMBL" id="RFC64348.1"/>
    </source>
</evidence>
<sequence>MDRTASGQDGIGTERRGDVRLGGESVPDDPFALFSDWFEAASRSEPNDPNALSLATVFPDGQPDVRIVLLKGFDERGFVFYTNFEGTKGQQLLASMRAAMAFHWKSVRRQVRVRGPVEIVDDEEADAYYASRPRGSRIGACASEQSRPLQSREALEARVAEVDARYEGEAIPRPPHWSGFRLVPQAIEFWQNGEYRLHDRALYERAGPGTPWIVTRLFP</sequence>
<comment type="function">
    <text evidence="6">Catalyzes the oxidation of either pyridoxine 5'-phosphate (PNP) or pyridoxamine 5'-phosphate (PMP) into pyridoxal 5'-phosphate (PLP).</text>
</comment>
<dbReference type="PIRSF" id="PIRSF000190">
    <property type="entry name" value="Pyd_amn-ph_oxd"/>
    <property type="match status" value="1"/>
</dbReference>
<comment type="subunit">
    <text evidence="6">Homodimer.</text>
</comment>
<feature type="binding site" evidence="6 7">
    <location>
        <position position="190"/>
    </location>
    <ligand>
        <name>FMN</name>
        <dbReference type="ChEBI" id="CHEBI:58210"/>
    </ligand>
</feature>
<organism evidence="11 12">
    <name type="scientific">Fulvimarina endophytica</name>
    <dbReference type="NCBI Taxonomy" id="2293836"/>
    <lineage>
        <taxon>Bacteria</taxon>
        <taxon>Pseudomonadati</taxon>
        <taxon>Pseudomonadota</taxon>
        <taxon>Alphaproteobacteria</taxon>
        <taxon>Hyphomicrobiales</taxon>
        <taxon>Aurantimonadaceae</taxon>
        <taxon>Fulvimarina</taxon>
    </lineage>
</organism>
<protein>
    <recommendedName>
        <fullName evidence="6">Pyridoxine/pyridoxamine 5'-phosphate oxidase</fullName>
        <ecNumber evidence="6">1.4.3.5</ecNumber>
    </recommendedName>
    <alternativeName>
        <fullName evidence="6">PNP/PMP oxidase</fullName>
        <shortName evidence="6">PNPOx</shortName>
    </alternativeName>
    <alternativeName>
        <fullName evidence="6">Pyridoxal 5'-phosphate synthase</fullName>
    </alternativeName>
</protein>
<evidence type="ECO:0000256" key="7">
    <source>
        <dbReference type="PIRSR" id="PIRSR000190-2"/>
    </source>
</evidence>
<dbReference type="Proteomes" id="UP000264310">
    <property type="component" value="Unassembled WGS sequence"/>
</dbReference>
<comment type="cofactor">
    <cofactor evidence="6 7">
        <name>FMN</name>
        <dbReference type="ChEBI" id="CHEBI:58210"/>
    </cofactor>
    <text evidence="6 7">Binds 1 FMN per subunit.</text>
</comment>
<feature type="binding site" evidence="6 7">
    <location>
        <position position="110"/>
    </location>
    <ligand>
        <name>FMN</name>
        <dbReference type="ChEBI" id="CHEBI:58210"/>
    </ligand>
</feature>
<dbReference type="GO" id="GO:0004733">
    <property type="term" value="F:pyridoxamine phosphate oxidase activity"/>
    <property type="evidence" value="ECO:0007669"/>
    <property type="project" value="UniProtKB-UniRule"/>
</dbReference>